<organism evidence="6 7">
    <name type="scientific">Clytia hemisphaerica</name>
    <dbReference type="NCBI Taxonomy" id="252671"/>
    <lineage>
        <taxon>Eukaryota</taxon>
        <taxon>Metazoa</taxon>
        <taxon>Cnidaria</taxon>
        <taxon>Hydrozoa</taxon>
        <taxon>Hydroidolina</taxon>
        <taxon>Leptothecata</taxon>
        <taxon>Obeliida</taxon>
        <taxon>Clytiidae</taxon>
        <taxon>Clytia</taxon>
    </lineage>
</organism>
<evidence type="ECO:0000256" key="3">
    <source>
        <dbReference type="ARBA" id="ARBA00023223"/>
    </source>
</evidence>
<dbReference type="Proteomes" id="UP000594262">
    <property type="component" value="Unplaced"/>
</dbReference>
<evidence type="ECO:0000259" key="5">
    <source>
        <dbReference type="PROSITE" id="PS50222"/>
    </source>
</evidence>
<proteinExistence type="inferred from homology"/>
<dbReference type="GO" id="GO:0008218">
    <property type="term" value="P:bioluminescence"/>
    <property type="evidence" value="ECO:0007669"/>
    <property type="project" value="UniProtKB-KW"/>
</dbReference>
<evidence type="ECO:0000256" key="4">
    <source>
        <dbReference type="ARBA" id="ARBA00023262"/>
    </source>
</evidence>
<comment type="similarity">
    <text evidence="1">Belongs to the aequorin family.</text>
</comment>
<keyword evidence="7" id="KW-1185">Reference proteome</keyword>
<protein>
    <recommendedName>
        <fullName evidence="5">EF-hand domain-containing protein</fullName>
    </recommendedName>
</protein>
<dbReference type="SUPFAM" id="SSF47473">
    <property type="entry name" value="EF-hand"/>
    <property type="match status" value="1"/>
</dbReference>
<reference evidence="6" key="1">
    <citation type="submission" date="2021-01" db="UniProtKB">
        <authorList>
            <consortium name="EnsemblMetazoa"/>
        </authorList>
    </citation>
    <scope>IDENTIFICATION</scope>
</reference>
<name>A0A7M5WTY0_9CNID</name>
<dbReference type="OrthoDB" id="5979903at2759"/>
<keyword evidence="4" id="KW-0599">Photoprotein</keyword>
<dbReference type="PROSITE" id="PS50222">
    <property type="entry name" value="EF_HAND_2"/>
    <property type="match status" value="1"/>
</dbReference>
<dbReference type="Gene3D" id="1.10.238.10">
    <property type="entry name" value="EF-hand"/>
    <property type="match status" value="1"/>
</dbReference>
<dbReference type="PANTHER" id="PTHR35538">
    <property type="entry name" value="LIG_CHAN-GLU_BD DOMAIN-CONTAINING PROTEIN"/>
    <property type="match status" value="1"/>
</dbReference>
<keyword evidence="2" id="KW-0106">Calcium</keyword>
<keyword evidence="3" id="KW-0455">Luminescence</keyword>
<dbReference type="GO" id="GO:0005509">
    <property type="term" value="F:calcium ion binding"/>
    <property type="evidence" value="ECO:0007669"/>
    <property type="project" value="InterPro"/>
</dbReference>
<dbReference type="PROSITE" id="PS00018">
    <property type="entry name" value="EF_HAND_1"/>
    <property type="match status" value="1"/>
</dbReference>
<dbReference type="PANTHER" id="PTHR35538:SF3">
    <property type="entry name" value="C-TYPE LECTIN DOMAIN-CONTAINING PROTEIN"/>
    <property type="match status" value="1"/>
</dbReference>
<sequence>KLVDQQKAMLYARAFAIADKDQDQLICISELKEAVLTVGMLDNLPEQYLEYISEVLQLDSISKCSFRMFSVICALLEKMKMSSSMTHDIMQGLDLMEVERKITFFRDMFYSNEERGSNNFINVDQLRLELAAGGLSKEQEEDVLQQIQIDDSGEVSFLDYMAYIPLFISIHNNIVANALDNSRNRYNS</sequence>
<dbReference type="InterPro" id="IPR002048">
    <property type="entry name" value="EF_hand_dom"/>
</dbReference>
<dbReference type="AlphaFoldDB" id="A0A7M5WTY0"/>
<feature type="domain" description="EF-hand" evidence="5">
    <location>
        <begin position="6"/>
        <end position="41"/>
    </location>
</feature>
<evidence type="ECO:0000256" key="1">
    <source>
        <dbReference type="ARBA" id="ARBA00007828"/>
    </source>
</evidence>
<dbReference type="EnsemblMetazoa" id="CLYHEMT013035.1">
    <property type="protein sequence ID" value="CLYHEMP013035.1"/>
    <property type="gene ID" value="CLYHEMG013035"/>
</dbReference>
<accession>A0A7M5WTY0</accession>
<evidence type="ECO:0000313" key="7">
    <source>
        <dbReference type="Proteomes" id="UP000594262"/>
    </source>
</evidence>
<evidence type="ECO:0000256" key="2">
    <source>
        <dbReference type="ARBA" id="ARBA00022837"/>
    </source>
</evidence>
<dbReference type="InterPro" id="IPR011992">
    <property type="entry name" value="EF-hand-dom_pair"/>
</dbReference>
<dbReference type="InterPro" id="IPR018247">
    <property type="entry name" value="EF_Hand_1_Ca_BS"/>
</dbReference>
<evidence type="ECO:0000313" key="6">
    <source>
        <dbReference type="EnsemblMetazoa" id="CLYHEMP013035.1"/>
    </source>
</evidence>